<keyword evidence="3" id="KW-0808">Transferase</keyword>
<evidence type="ECO:0000256" key="2">
    <source>
        <dbReference type="ARBA" id="ARBA00007353"/>
    </source>
</evidence>
<evidence type="ECO:0000256" key="9">
    <source>
        <dbReference type="ARBA" id="ARBA00049893"/>
    </source>
</evidence>
<evidence type="ECO:0000256" key="3">
    <source>
        <dbReference type="ARBA" id="ARBA00022679"/>
    </source>
</evidence>
<proteinExistence type="inferred from homology"/>
<dbReference type="GO" id="GO:0016787">
    <property type="term" value="F:hydrolase activity"/>
    <property type="evidence" value="ECO:0007669"/>
    <property type="project" value="UniProtKB-KW"/>
</dbReference>
<comment type="catalytic activity">
    <reaction evidence="1">
        <text>inosine + phosphate = alpha-D-ribose 1-phosphate + hypoxanthine</text>
        <dbReference type="Rhea" id="RHEA:27646"/>
        <dbReference type="ChEBI" id="CHEBI:17368"/>
        <dbReference type="ChEBI" id="CHEBI:17596"/>
        <dbReference type="ChEBI" id="CHEBI:43474"/>
        <dbReference type="ChEBI" id="CHEBI:57720"/>
        <dbReference type="EC" id="2.4.2.1"/>
    </reaction>
    <physiologicalReaction direction="left-to-right" evidence="1">
        <dbReference type="Rhea" id="RHEA:27647"/>
    </physiologicalReaction>
</comment>
<dbReference type="InterPro" id="IPR038371">
    <property type="entry name" value="Cu_polyphenol_OxRdtase_sf"/>
</dbReference>
<dbReference type="RefSeq" id="WP_063514027.1">
    <property type="nucleotide sequence ID" value="NZ_CP011158.1"/>
</dbReference>
<dbReference type="Pfam" id="PF02578">
    <property type="entry name" value="Cu-oxidase_4"/>
    <property type="match status" value="1"/>
</dbReference>
<gene>
    <name evidence="12" type="primary">yfiH</name>
    <name evidence="11" type="ORF">MOVS_05065</name>
    <name evidence="12" type="ORF">NCTC11227_01061</name>
</gene>
<dbReference type="EMBL" id="CP011158">
    <property type="protein sequence ID" value="ANB91451.1"/>
    <property type="molecule type" value="Genomic_DNA"/>
</dbReference>
<evidence type="ECO:0000256" key="1">
    <source>
        <dbReference type="ARBA" id="ARBA00000553"/>
    </source>
</evidence>
<keyword evidence="5" id="KW-0378">Hydrolase</keyword>
<organism evidence="12 14">
    <name type="scientific">Moraxella ovis</name>
    <dbReference type="NCBI Taxonomy" id="29433"/>
    <lineage>
        <taxon>Bacteria</taxon>
        <taxon>Pseudomonadati</taxon>
        <taxon>Pseudomonadota</taxon>
        <taxon>Gammaproteobacteria</taxon>
        <taxon>Moraxellales</taxon>
        <taxon>Moraxellaceae</taxon>
        <taxon>Moraxella</taxon>
    </lineage>
</organism>
<evidence type="ECO:0000256" key="10">
    <source>
        <dbReference type="RuleBase" id="RU361274"/>
    </source>
</evidence>
<dbReference type="Proteomes" id="UP000255102">
    <property type="component" value="Unassembled WGS sequence"/>
</dbReference>
<comment type="similarity">
    <text evidence="2 10">Belongs to the purine nucleoside phosphorylase YfiH/LACC1 family.</text>
</comment>
<reference evidence="11 13" key="1">
    <citation type="submission" date="2015-04" db="EMBL/GenBank/DDBJ databases">
        <authorList>
            <person name="Calcutt M.J."/>
            <person name="Foecking M.F."/>
        </authorList>
    </citation>
    <scope>NUCLEOTIDE SEQUENCE [LARGE SCALE GENOMIC DNA]</scope>
    <source>
        <strain evidence="11 13">199/55</strain>
    </source>
</reference>
<dbReference type="InterPro" id="IPR011324">
    <property type="entry name" value="Cytotoxic_necrot_fac-like_cat"/>
</dbReference>
<dbReference type="GO" id="GO:0005507">
    <property type="term" value="F:copper ion binding"/>
    <property type="evidence" value="ECO:0007669"/>
    <property type="project" value="TreeGrafter"/>
</dbReference>
<comment type="catalytic activity">
    <reaction evidence="7">
        <text>adenosine + H2O + H(+) = inosine + NH4(+)</text>
        <dbReference type="Rhea" id="RHEA:24408"/>
        <dbReference type="ChEBI" id="CHEBI:15377"/>
        <dbReference type="ChEBI" id="CHEBI:15378"/>
        <dbReference type="ChEBI" id="CHEBI:16335"/>
        <dbReference type="ChEBI" id="CHEBI:17596"/>
        <dbReference type="ChEBI" id="CHEBI:28938"/>
        <dbReference type="EC" id="3.5.4.4"/>
    </reaction>
    <physiologicalReaction direction="left-to-right" evidence="7">
        <dbReference type="Rhea" id="RHEA:24409"/>
    </physiologicalReaction>
</comment>
<evidence type="ECO:0000256" key="6">
    <source>
        <dbReference type="ARBA" id="ARBA00022833"/>
    </source>
</evidence>
<evidence type="ECO:0000256" key="5">
    <source>
        <dbReference type="ARBA" id="ARBA00022801"/>
    </source>
</evidence>
<keyword evidence="13" id="KW-1185">Reference proteome</keyword>
<dbReference type="AlphaFoldDB" id="A0A378PJY1"/>
<sequence length="273" mass="29657">MDDKLMILHRTPRVLVAQTTTGDFDKFGCDLYGQFNVGLHVGDSPINALQNRAKLLKMLSELGQVDVIHWLNQVHSDNVVDIDRSSSMNAHTADALITKCRGQALAIMTADCVPVAIFDDANADANADASVACIHAGWQGLTNSIIAKTLSKMRASNTSASHHAVIGAHISQSAYEITRELADKIVNLVCASDLVGMDGDELYQAIIADSQDNDKCLINLDKLTRLQLENLGVQVVNESSLCTYTDPRFYSYRAQTHAKKSAAGRMATIVVKL</sequence>
<comment type="catalytic activity">
    <reaction evidence="9">
        <text>S-methyl-5'-thioadenosine + phosphate = 5-(methylsulfanyl)-alpha-D-ribose 1-phosphate + adenine</text>
        <dbReference type="Rhea" id="RHEA:11852"/>
        <dbReference type="ChEBI" id="CHEBI:16708"/>
        <dbReference type="ChEBI" id="CHEBI:17509"/>
        <dbReference type="ChEBI" id="CHEBI:43474"/>
        <dbReference type="ChEBI" id="CHEBI:58533"/>
        <dbReference type="EC" id="2.4.2.28"/>
    </reaction>
    <physiologicalReaction direction="left-to-right" evidence="9">
        <dbReference type="Rhea" id="RHEA:11853"/>
    </physiologicalReaction>
</comment>
<evidence type="ECO:0000256" key="7">
    <source>
        <dbReference type="ARBA" id="ARBA00047989"/>
    </source>
</evidence>
<dbReference type="STRING" id="29433.MOVS_05065"/>
<accession>A0A378PJY1</accession>
<dbReference type="PANTHER" id="PTHR30616">
    <property type="entry name" value="UNCHARACTERIZED PROTEIN YFIH"/>
    <property type="match status" value="1"/>
</dbReference>
<comment type="catalytic activity">
    <reaction evidence="8">
        <text>adenosine + phosphate = alpha-D-ribose 1-phosphate + adenine</text>
        <dbReference type="Rhea" id="RHEA:27642"/>
        <dbReference type="ChEBI" id="CHEBI:16335"/>
        <dbReference type="ChEBI" id="CHEBI:16708"/>
        <dbReference type="ChEBI" id="CHEBI:43474"/>
        <dbReference type="ChEBI" id="CHEBI:57720"/>
        <dbReference type="EC" id="2.4.2.1"/>
    </reaction>
    <physiologicalReaction direction="left-to-right" evidence="8">
        <dbReference type="Rhea" id="RHEA:27643"/>
    </physiologicalReaction>
</comment>
<name>A0A378PJY1_9GAMM</name>
<evidence type="ECO:0000313" key="13">
    <source>
        <dbReference type="Proteomes" id="UP000076765"/>
    </source>
</evidence>
<keyword evidence="4" id="KW-0479">Metal-binding</keyword>
<dbReference type="EMBL" id="UGPW01000001">
    <property type="protein sequence ID" value="STY87062.1"/>
    <property type="molecule type" value="Genomic_DNA"/>
</dbReference>
<dbReference type="GO" id="GO:0017061">
    <property type="term" value="F:S-methyl-5-thioadenosine phosphorylase activity"/>
    <property type="evidence" value="ECO:0007669"/>
    <property type="project" value="UniProtKB-EC"/>
</dbReference>
<reference evidence="12 14" key="2">
    <citation type="submission" date="2018-06" db="EMBL/GenBank/DDBJ databases">
        <authorList>
            <consortium name="Pathogen Informatics"/>
            <person name="Doyle S."/>
        </authorList>
    </citation>
    <scope>NUCLEOTIDE SEQUENCE [LARGE SCALE GENOMIC DNA]</scope>
    <source>
        <strain evidence="12 14">NCTC11227</strain>
    </source>
</reference>
<keyword evidence="6" id="KW-0862">Zinc</keyword>
<evidence type="ECO:0000313" key="14">
    <source>
        <dbReference type="Proteomes" id="UP000255102"/>
    </source>
</evidence>
<evidence type="ECO:0000256" key="8">
    <source>
        <dbReference type="ARBA" id="ARBA00048968"/>
    </source>
</evidence>
<evidence type="ECO:0000256" key="4">
    <source>
        <dbReference type="ARBA" id="ARBA00022723"/>
    </source>
</evidence>
<dbReference type="NCBIfam" id="TIGR00726">
    <property type="entry name" value="peptidoglycan editing factor PgeF"/>
    <property type="match status" value="1"/>
</dbReference>
<dbReference type="Proteomes" id="UP000076765">
    <property type="component" value="Chromosome"/>
</dbReference>
<dbReference type="CDD" id="cd16833">
    <property type="entry name" value="YfiH"/>
    <property type="match status" value="1"/>
</dbReference>
<dbReference type="Gene3D" id="3.60.140.10">
    <property type="entry name" value="CNF1/YfiH-like putative cysteine hydrolases"/>
    <property type="match status" value="1"/>
</dbReference>
<dbReference type="InterPro" id="IPR003730">
    <property type="entry name" value="Cu_polyphenol_OxRdtase"/>
</dbReference>
<dbReference type="PANTHER" id="PTHR30616:SF2">
    <property type="entry name" value="PURINE NUCLEOSIDE PHOSPHORYLASE LACC1"/>
    <property type="match status" value="1"/>
</dbReference>
<protein>
    <recommendedName>
        <fullName evidence="10">Purine nucleoside phosphorylase</fullName>
    </recommendedName>
</protein>
<dbReference type="SUPFAM" id="SSF64438">
    <property type="entry name" value="CNF1/YfiH-like putative cysteine hydrolases"/>
    <property type="match status" value="1"/>
</dbReference>
<evidence type="ECO:0000313" key="11">
    <source>
        <dbReference type="EMBL" id="ANB91451.1"/>
    </source>
</evidence>
<evidence type="ECO:0000313" key="12">
    <source>
        <dbReference type="EMBL" id="STY87062.1"/>
    </source>
</evidence>
<dbReference type="KEGG" id="moi:MOVS_05065"/>